<protein>
    <submittedName>
        <fullName evidence="1">Uncharacterized protein</fullName>
    </submittedName>
</protein>
<dbReference type="AlphaFoldDB" id="O26464"/>
<accession>O26464</accession>
<dbReference type="Proteomes" id="UP000005223">
    <property type="component" value="Chromosome"/>
</dbReference>
<dbReference type="EMBL" id="AE000666">
    <property type="protein sequence ID" value="AAB84870.1"/>
    <property type="molecule type" value="Genomic_DNA"/>
</dbReference>
<evidence type="ECO:0000313" key="2">
    <source>
        <dbReference type="Proteomes" id="UP000005223"/>
    </source>
</evidence>
<dbReference type="InParanoid" id="O26464"/>
<sequence length="75" mass="8447">MFRKLKAREFMKIMMIIPFDPSTGGGVMRAVKSQETVYRMLGASTETVHASELDRVNLRDYDLIHVHGPLIIGGL</sequence>
<dbReference type="EnsemblBacteria" id="AAB84870">
    <property type="protein sequence ID" value="AAB84870"/>
    <property type="gene ID" value="MTH_364"/>
</dbReference>
<gene>
    <name evidence="1" type="ordered locus">MTH_364</name>
</gene>
<reference evidence="1 2" key="1">
    <citation type="journal article" date="1997" name="J. Bacteriol.">
        <title>Complete genome sequence of Methanobacterium thermoautotrophicum deltaH: functional analysis and comparative genomics.</title>
        <authorList>
            <person name="Smith D.R."/>
            <person name="Doucette-Stamm L.A."/>
            <person name="Deloughery C."/>
            <person name="Lee H.-M."/>
            <person name="Dubois J."/>
            <person name="Aldredge T."/>
            <person name="Bashirzadeh R."/>
            <person name="Blakely D."/>
            <person name="Cook R."/>
            <person name="Gilbert K."/>
            <person name="Harrison D."/>
            <person name="Hoang L."/>
            <person name="Keagle P."/>
            <person name="Lumm W."/>
            <person name="Pothier B."/>
            <person name="Qiu D."/>
            <person name="Spadafora R."/>
            <person name="Vicare R."/>
            <person name="Wang Y."/>
            <person name="Wierzbowski J."/>
            <person name="Gibson R."/>
            <person name="Jiwani N."/>
            <person name="Caruso A."/>
            <person name="Bush D."/>
            <person name="Safer H."/>
            <person name="Patwell D."/>
            <person name="Prabhakar S."/>
            <person name="McDougall S."/>
            <person name="Shimer G."/>
            <person name="Goyal A."/>
            <person name="Pietrovski S."/>
            <person name="Church G.M."/>
            <person name="Daniels C.J."/>
            <person name="Mao J.-i."/>
            <person name="Rice P."/>
            <person name="Nolling J."/>
            <person name="Reeve J.N."/>
        </authorList>
    </citation>
    <scope>NUCLEOTIDE SEQUENCE [LARGE SCALE GENOMIC DNA]</scope>
    <source>
        <strain evidence="2">ATCC 29096 / DSM 1053 / JCM 10044 / NBRC 100330 / Delta H</strain>
    </source>
</reference>
<name>O26464_METTH</name>
<dbReference type="PIR" id="A69147">
    <property type="entry name" value="A69147"/>
</dbReference>
<evidence type="ECO:0000313" key="1">
    <source>
        <dbReference type="EMBL" id="AAB84870.1"/>
    </source>
</evidence>
<dbReference type="PaxDb" id="187420-MTH_364"/>
<dbReference type="HOGENOM" id="CLU_2662429_0_0_2"/>
<dbReference type="KEGG" id="mth:MTH_364"/>
<organism evidence="1 2">
    <name type="scientific">Methanothermobacter thermautotrophicus (strain ATCC 29096 / DSM 1053 / JCM 10044 / NBRC 100330 / Delta H)</name>
    <name type="common">Methanobacterium thermoautotrophicum</name>
    <dbReference type="NCBI Taxonomy" id="187420"/>
    <lineage>
        <taxon>Archaea</taxon>
        <taxon>Methanobacteriati</taxon>
        <taxon>Methanobacteriota</taxon>
        <taxon>Methanomada group</taxon>
        <taxon>Methanobacteria</taxon>
        <taxon>Methanobacteriales</taxon>
        <taxon>Methanobacteriaceae</taxon>
        <taxon>Methanothermobacter</taxon>
    </lineage>
</organism>
<keyword evidence="2" id="KW-1185">Reference proteome</keyword>
<dbReference type="STRING" id="187420.MTH_364"/>
<proteinExistence type="predicted"/>